<dbReference type="EMBL" id="JBDODL010000789">
    <property type="protein sequence ID" value="MES1920655.1"/>
    <property type="molecule type" value="Genomic_DNA"/>
</dbReference>
<dbReference type="Pfam" id="PF04749">
    <property type="entry name" value="PLAC8"/>
    <property type="match status" value="1"/>
</dbReference>
<evidence type="ECO:0000256" key="1">
    <source>
        <dbReference type="SAM" id="Phobius"/>
    </source>
</evidence>
<dbReference type="Proteomes" id="UP001439008">
    <property type="component" value="Unassembled WGS sequence"/>
</dbReference>
<reference evidence="2 3" key="1">
    <citation type="journal article" date="2024" name="BMC Biol.">
        <title>Comparative genomics of Ascetosporea gives new insight into the evolutionary basis for animal parasitism in Rhizaria.</title>
        <authorList>
            <person name="Hiltunen Thoren M."/>
            <person name="Onut-Brannstrom I."/>
            <person name="Alfjorden A."/>
            <person name="Peckova H."/>
            <person name="Swords F."/>
            <person name="Hooper C."/>
            <person name="Holzer A.S."/>
            <person name="Bass D."/>
            <person name="Burki F."/>
        </authorList>
    </citation>
    <scope>NUCLEOTIDE SEQUENCE [LARGE SCALE GENOMIC DNA]</scope>
    <source>
        <strain evidence="2">20-A016</strain>
    </source>
</reference>
<accession>A0ABV2ALU7</accession>
<comment type="caution">
    <text evidence="2">The sequence shown here is derived from an EMBL/GenBank/DDBJ whole genome shotgun (WGS) entry which is preliminary data.</text>
</comment>
<evidence type="ECO:0008006" key="4">
    <source>
        <dbReference type="Google" id="ProtNLM"/>
    </source>
</evidence>
<evidence type="ECO:0000313" key="2">
    <source>
        <dbReference type="EMBL" id="MES1920655.1"/>
    </source>
</evidence>
<proteinExistence type="predicted"/>
<keyword evidence="1" id="KW-0472">Membrane</keyword>
<dbReference type="NCBIfam" id="TIGR01571">
    <property type="entry name" value="A_thal_Cys_rich"/>
    <property type="match status" value="1"/>
</dbReference>
<dbReference type="PANTHER" id="PTHR15907">
    <property type="entry name" value="DUF614 FAMILY PROTEIN-RELATED"/>
    <property type="match status" value="1"/>
</dbReference>
<sequence>MLGTGLSTNTDKNNKPLILGGKKQEWKYGLCSCCADPLATLSACFFPCFIQGKTYALASQNDTATVYIVVFLLVDLLGLGLCGNLYLRIKVREENEIRGSGCDDFCVSLCCGPCALVQTYRELL</sequence>
<keyword evidence="1" id="KW-1133">Transmembrane helix</keyword>
<protein>
    <recommendedName>
        <fullName evidence="4">PLAC8 family protein</fullName>
    </recommendedName>
</protein>
<feature type="transmembrane region" description="Helical" evidence="1">
    <location>
        <begin position="64"/>
        <end position="87"/>
    </location>
</feature>
<dbReference type="InterPro" id="IPR006461">
    <property type="entry name" value="PLAC_motif_containing"/>
</dbReference>
<keyword evidence="1" id="KW-0812">Transmembrane</keyword>
<gene>
    <name evidence="2" type="ORF">MHBO_002306</name>
</gene>
<name>A0ABV2ALU7_9EUKA</name>
<evidence type="ECO:0000313" key="3">
    <source>
        <dbReference type="Proteomes" id="UP001439008"/>
    </source>
</evidence>
<keyword evidence="3" id="KW-1185">Reference proteome</keyword>
<organism evidence="2 3">
    <name type="scientific">Bonamia ostreae</name>
    <dbReference type="NCBI Taxonomy" id="126728"/>
    <lineage>
        <taxon>Eukaryota</taxon>
        <taxon>Sar</taxon>
        <taxon>Rhizaria</taxon>
        <taxon>Endomyxa</taxon>
        <taxon>Ascetosporea</taxon>
        <taxon>Haplosporida</taxon>
        <taxon>Bonamia</taxon>
    </lineage>
</organism>